<dbReference type="PANTHER" id="PTHR12818:SF0">
    <property type="entry name" value="TRNA (ADENINE(37)-N6)-METHYLTRANSFERASE"/>
    <property type="match status" value="1"/>
</dbReference>
<dbReference type="EMBL" id="JTKH01000024">
    <property type="protein sequence ID" value="KII76758.1"/>
    <property type="molecule type" value="Genomic_DNA"/>
</dbReference>
<dbReference type="InterPro" id="IPR023370">
    <property type="entry name" value="TrmO-like_N"/>
</dbReference>
<dbReference type="Proteomes" id="UP000031672">
    <property type="component" value="Unassembled WGS sequence"/>
</dbReference>
<comment type="caution">
    <text evidence="4">The sequence shown here is derived from an EMBL/GenBank/DDBJ whole genome shotgun (WGS) entry which is preliminary data.</text>
</comment>
<keyword evidence="1" id="KW-0949">S-adenosyl-L-methionine</keyword>
<dbReference type="SUPFAM" id="SSF118196">
    <property type="entry name" value="YaeB-like"/>
    <property type="match status" value="1"/>
</dbReference>
<sequence>MSNTLRFIGTITTPYQQLRECPNNIDPQGGPLCEIHVDEQYAAGLQGLNVGDDIMLLYWLRDDGLSTDHDAMNEWTKRQGMSKGTFALRTPHRPNPIGVAVLAIEGMSESTLRVRGLDCLNQTKLVDIKPAILRE</sequence>
<dbReference type="InterPro" id="IPR036413">
    <property type="entry name" value="YaeB-like_sf"/>
</dbReference>
<evidence type="ECO:0000313" key="4">
    <source>
        <dbReference type="EMBL" id="KII76758.1"/>
    </source>
</evidence>
<evidence type="ECO:0000313" key="5">
    <source>
        <dbReference type="Proteomes" id="UP000031672"/>
    </source>
</evidence>
<dbReference type="InterPro" id="IPR036414">
    <property type="entry name" value="YaeB_N_sf"/>
</dbReference>
<gene>
    <name evidence="4" type="ORF">OJ16_16110</name>
</gene>
<comment type="similarity">
    <text evidence="2">Belongs to the tRNA methyltransferase O family.</text>
</comment>
<dbReference type="PANTHER" id="PTHR12818">
    <property type="entry name" value="TRNA (ADENINE(37)-N6)-METHYLTRANSFERASE"/>
    <property type="match status" value="1"/>
</dbReference>
<dbReference type="STRING" id="1461322.OJ16_16110"/>
<dbReference type="OrthoDB" id="9804309at2"/>
<reference evidence="4 5" key="1">
    <citation type="submission" date="2014-11" db="EMBL/GenBank/DDBJ databases">
        <title>Draft Genome Sequence of Vibrio piscirenalis strains CECT 8603T and CECT 8604, two marine Gammaproteobacterium isolated from cultured gilthead sea bream (Sparus aurata).</title>
        <authorList>
            <person name="Arahal D.R."/>
            <person name="Rodrigo-Torres L."/>
            <person name="Lucena T."/>
            <person name="Pujalte M.J."/>
        </authorList>
    </citation>
    <scope>NUCLEOTIDE SEQUENCE [LARGE SCALE GENOMIC DNA]</scope>
    <source>
        <strain evidence="4 5">DCR 1-4-2</strain>
    </source>
</reference>
<name>A0A0C2K8K1_9VIBR</name>
<proteinExistence type="inferred from homology"/>
<accession>A0A0C2K460</accession>
<organism evidence="4 5">
    <name type="scientific">Vibrio renipiscarius</name>
    <dbReference type="NCBI Taxonomy" id="1461322"/>
    <lineage>
        <taxon>Bacteria</taxon>
        <taxon>Pseudomonadati</taxon>
        <taxon>Pseudomonadota</taxon>
        <taxon>Gammaproteobacteria</taxon>
        <taxon>Vibrionales</taxon>
        <taxon>Vibrionaceae</taxon>
        <taxon>Vibrio</taxon>
    </lineage>
</organism>
<accession>A0A0C2K8K1</accession>
<dbReference type="Gene3D" id="2.40.30.70">
    <property type="entry name" value="YaeB-like"/>
    <property type="match status" value="1"/>
</dbReference>
<feature type="domain" description="TsaA-like" evidence="3">
    <location>
        <begin position="5"/>
        <end position="135"/>
    </location>
</feature>
<dbReference type="AlphaFoldDB" id="A0A0C2K8K1"/>
<keyword evidence="5" id="KW-1185">Reference proteome</keyword>
<dbReference type="RefSeq" id="WP_040992733.1">
    <property type="nucleotide sequence ID" value="NZ_JTKH01000024.1"/>
</dbReference>
<dbReference type="InterPro" id="IPR040372">
    <property type="entry name" value="YaeB-like"/>
</dbReference>
<protein>
    <recommendedName>
        <fullName evidence="3">TsaA-like domain-containing protein</fullName>
    </recommendedName>
</protein>
<evidence type="ECO:0000256" key="1">
    <source>
        <dbReference type="ARBA" id="ARBA00022691"/>
    </source>
</evidence>
<evidence type="ECO:0000256" key="2">
    <source>
        <dbReference type="ARBA" id="ARBA00033753"/>
    </source>
</evidence>
<dbReference type="PROSITE" id="PS51668">
    <property type="entry name" value="TSAA_2"/>
    <property type="match status" value="1"/>
</dbReference>
<dbReference type="Pfam" id="PF01980">
    <property type="entry name" value="TrmO_N"/>
    <property type="match status" value="1"/>
</dbReference>
<evidence type="ECO:0000259" key="3">
    <source>
        <dbReference type="PROSITE" id="PS51668"/>
    </source>
</evidence>